<dbReference type="InterPro" id="IPR059050">
    <property type="entry name" value="Rv3660c_N"/>
</dbReference>
<feature type="compositionally biased region" description="Pro residues" evidence="1">
    <location>
        <begin position="10"/>
        <end position="19"/>
    </location>
</feature>
<dbReference type="Pfam" id="PF26563">
    <property type="entry name" value="Rv3660c_N"/>
    <property type="match status" value="1"/>
</dbReference>
<accession>A0ABP3NIR2</accession>
<comment type="caution">
    <text evidence="3">The sequence shown here is derived from an EMBL/GenBank/DDBJ whole genome shotgun (WGS) entry which is preliminary data.</text>
</comment>
<evidence type="ECO:0000313" key="4">
    <source>
        <dbReference type="Proteomes" id="UP001500729"/>
    </source>
</evidence>
<dbReference type="EMBL" id="BAAAGS010000040">
    <property type="protein sequence ID" value="GAA0545759.1"/>
    <property type="molecule type" value="Genomic_DNA"/>
</dbReference>
<proteinExistence type="predicted"/>
<protein>
    <recommendedName>
        <fullName evidence="2">Rv3660c-like CheY-like N-terminal domain-containing protein</fullName>
    </recommendedName>
</protein>
<evidence type="ECO:0000256" key="1">
    <source>
        <dbReference type="SAM" id="MobiDB-lite"/>
    </source>
</evidence>
<name>A0ABP3NIR2_SACER</name>
<feature type="domain" description="Rv3660c-like CheY-like N-terminal" evidence="2">
    <location>
        <begin position="25"/>
        <end position="129"/>
    </location>
</feature>
<dbReference type="Proteomes" id="UP001500729">
    <property type="component" value="Unassembled WGS sequence"/>
</dbReference>
<evidence type="ECO:0000259" key="2">
    <source>
        <dbReference type="Pfam" id="PF26563"/>
    </source>
</evidence>
<dbReference type="RefSeq" id="WP_009946482.1">
    <property type="nucleotide sequence ID" value="NZ_BAAAGS010000040.1"/>
</dbReference>
<dbReference type="NCBIfam" id="TIGR03815">
    <property type="entry name" value="CpaE_hom_Actino"/>
    <property type="match status" value="1"/>
</dbReference>
<evidence type="ECO:0000313" key="3">
    <source>
        <dbReference type="EMBL" id="GAA0545759.1"/>
    </source>
</evidence>
<reference evidence="4" key="1">
    <citation type="journal article" date="2019" name="Int. J. Syst. Evol. Microbiol.">
        <title>The Global Catalogue of Microorganisms (GCM) 10K type strain sequencing project: providing services to taxonomists for standard genome sequencing and annotation.</title>
        <authorList>
            <consortium name="The Broad Institute Genomics Platform"/>
            <consortium name="The Broad Institute Genome Sequencing Center for Infectious Disease"/>
            <person name="Wu L."/>
            <person name="Ma J."/>
        </authorList>
    </citation>
    <scope>NUCLEOTIDE SEQUENCE [LARGE SCALE GENOMIC DNA]</scope>
    <source>
        <strain evidence="4">JCM 10303</strain>
    </source>
</reference>
<dbReference type="InterPro" id="IPR050625">
    <property type="entry name" value="ParA/MinD_ATPase"/>
</dbReference>
<dbReference type="InterPro" id="IPR027417">
    <property type="entry name" value="P-loop_NTPase"/>
</dbReference>
<dbReference type="PANTHER" id="PTHR43384">
    <property type="entry name" value="SEPTUM SITE-DETERMINING PROTEIN MIND HOMOLOG, CHLOROPLASTIC-RELATED"/>
    <property type="match status" value="1"/>
</dbReference>
<dbReference type="SUPFAM" id="SSF52540">
    <property type="entry name" value="P-loop containing nucleoside triphosphate hydrolases"/>
    <property type="match status" value="1"/>
</dbReference>
<keyword evidence="4" id="KW-1185">Reference proteome</keyword>
<organism evidence="3 4">
    <name type="scientific">Saccharopolyspora erythraea</name>
    <name type="common">Streptomyces erythraeus</name>
    <dbReference type="NCBI Taxonomy" id="1836"/>
    <lineage>
        <taxon>Bacteria</taxon>
        <taxon>Bacillati</taxon>
        <taxon>Actinomycetota</taxon>
        <taxon>Actinomycetes</taxon>
        <taxon>Pseudonocardiales</taxon>
        <taxon>Pseudonocardiaceae</taxon>
        <taxon>Saccharopolyspora</taxon>
    </lineage>
</organism>
<sequence>MSAATSLPSSTPPTAPAGPRPLLITCDAELAEDVLRLAAAAGCDLDRAPDPLSVGDRWRTAPLVLLDGPAAEAGVANGLPRRPRVLVLARAPGGDLYRAAFHIGAEQEVILPAHEGHLIELLAEAVDRSAPRSGRVLAVIGGSGGAGASVLATGVAVTAARRGQRSLLLDCDPLGGGLDLAVGAESTDGVRWSGLSVSGGRVAAGALHDALPQRRVGSGSLAVLACDRDGPSSGLTPQAVGAVVDAGRRAGQTVVCDLPRHLSEAALAGLRKADLTLVVVAAEVRACAAAARLVAEIRDRTAGRLRLVVRGPASSGLRVSDVGRAVGVEVLTAVRPQTGLSTALDRGGFCATRAGLRRTVERAASEVLRALGRTGTAPEHALVGAA</sequence>
<dbReference type="InterPro" id="IPR022521">
    <property type="entry name" value="Rv3660c"/>
</dbReference>
<dbReference type="PANTHER" id="PTHR43384:SF11">
    <property type="entry name" value="SEPTUM SITE DETERMINING PROTEIN"/>
    <property type="match status" value="1"/>
</dbReference>
<dbReference type="Gene3D" id="3.40.50.300">
    <property type="entry name" value="P-loop containing nucleotide triphosphate hydrolases"/>
    <property type="match status" value="1"/>
</dbReference>
<feature type="region of interest" description="Disordered" evidence="1">
    <location>
        <begin position="1"/>
        <end position="20"/>
    </location>
</feature>
<gene>
    <name evidence="3" type="ORF">GCM10009533_50810</name>
</gene>